<feature type="region of interest" description="Disordered" evidence="1">
    <location>
        <begin position="1"/>
        <end position="29"/>
    </location>
</feature>
<dbReference type="EMBL" id="GBXM01102379">
    <property type="protein sequence ID" value="JAH06198.1"/>
    <property type="molecule type" value="Transcribed_RNA"/>
</dbReference>
<reference evidence="2" key="2">
    <citation type="journal article" date="2015" name="Fish Shellfish Immunol.">
        <title>Early steps in the European eel (Anguilla anguilla)-Vibrio vulnificus interaction in the gills: Role of the RtxA13 toxin.</title>
        <authorList>
            <person name="Callol A."/>
            <person name="Pajuelo D."/>
            <person name="Ebbesson L."/>
            <person name="Teles M."/>
            <person name="MacKenzie S."/>
            <person name="Amaro C."/>
        </authorList>
    </citation>
    <scope>NUCLEOTIDE SEQUENCE</scope>
</reference>
<sequence>MRGARRHRKERMSRTTVRNSGETSVWHTG</sequence>
<protein>
    <submittedName>
        <fullName evidence="2">Uncharacterized protein</fullName>
    </submittedName>
</protein>
<organism evidence="2">
    <name type="scientific">Anguilla anguilla</name>
    <name type="common">European freshwater eel</name>
    <name type="synonym">Muraena anguilla</name>
    <dbReference type="NCBI Taxonomy" id="7936"/>
    <lineage>
        <taxon>Eukaryota</taxon>
        <taxon>Metazoa</taxon>
        <taxon>Chordata</taxon>
        <taxon>Craniata</taxon>
        <taxon>Vertebrata</taxon>
        <taxon>Euteleostomi</taxon>
        <taxon>Actinopterygii</taxon>
        <taxon>Neopterygii</taxon>
        <taxon>Teleostei</taxon>
        <taxon>Anguilliformes</taxon>
        <taxon>Anguillidae</taxon>
        <taxon>Anguilla</taxon>
    </lineage>
</organism>
<evidence type="ECO:0000313" key="2">
    <source>
        <dbReference type="EMBL" id="JAH06198.1"/>
    </source>
</evidence>
<feature type="compositionally biased region" description="Polar residues" evidence="1">
    <location>
        <begin position="14"/>
        <end position="29"/>
    </location>
</feature>
<dbReference type="AlphaFoldDB" id="A0A0E9PQQ9"/>
<feature type="compositionally biased region" description="Basic residues" evidence="1">
    <location>
        <begin position="1"/>
        <end position="11"/>
    </location>
</feature>
<reference evidence="2" key="1">
    <citation type="submission" date="2014-11" db="EMBL/GenBank/DDBJ databases">
        <authorList>
            <person name="Amaro Gonzalez C."/>
        </authorList>
    </citation>
    <scope>NUCLEOTIDE SEQUENCE</scope>
</reference>
<evidence type="ECO:0000256" key="1">
    <source>
        <dbReference type="SAM" id="MobiDB-lite"/>
    </source>
</evidence>
<accession>A0A0E9PQQ9</accession>
<name>A0A0E9PQQ9_ANGAN</name>
<proteinExistence type="predicted"/>